<dbReference type="EMBL" id="JAQJAE010000004">
    <property type="protein sequence ID" value="KAJ5598781.1"/>
    <property type="molecule type" value="Genomic_DNA"/>
</dbReference>
<feature type="region of interest" description="Disordered" evidence="1">
    <location>
        <begin position="1"/>
        <end position="86"/>
    </location>
</feature>
<sequence>MGVDNTSESVARDLPKATLEGGFARSIVSTPLNPLPEPRVRLPPPSGSRTSPATTAHAGSYRKEARRQLLPTGMHRHQAEAEAGSA</sequence>
<feature type="compositionally biased region" description="Pro residues" evidence="1">
    <location>
        <begin position="33"/>
        <end position="46"/>
    </location>
</feature>
<protein>
    <submittedName>
        <fullName evidence="2">Uncharacterized protein</fullName>
    </submittedName>
</protein>
<evidence type="ECO:0000313" key="3">
    <source>
        <dbReference type="Proteomes" id="UP001213799"/>
    </source>
</evidence>
<keyword evidence="3" id="KW-1185">Reference proteome</keyword>
<organism evidence="2 3">
    <name type="scientific">Penicillium hordei</name>
    <dbReference type="NCBI Taxonomy" id="40994"/>
    <lineage>
        <taxon>Eukaryota</taxon>
        <taxon>Fungi</taxon>
        <taxon>Dikarya</taxon>
        <taxon>Ascomycota</taxon>
        <taxon>Pezizomycotina</taxon>
        <taxon>Eurotiomycetes</taxon>
        <taxon>Eurotiomycetidae</taxon>
        <taxon>Eurotiales</taxon>
        <taxon>Aspergillaceae</taxon>
        <taxon>Penicillium</taxon>
    </lineage>
</organism>
<proteinExistence type="predicted"/>
<dbReference type="RefSeq" id="XP_056751995.1">
    <property type="nucleotide sequence ID" value="XM_056899919.1"/>
</dbReference>
<dbReference type="AlphaFoldDB" id="A0AAD6E163"/>
<dbReference type="GeneID" id="81590161"/>
<evidence type="ECO:0000313" key="2">
    <source>
        <dbReference type="EMBL" id="KAJ5598781.1"/>
    </source>
</evidence>
<evidence type="ECO:0000256" key="1">
    <source>
        <dbReference type="SAM" id="MobiDB-lite"/>
    </source>
</evidence>
<gene>
    <name evidence="2" type="ORF">N7537_008865</name>
</gene>
<reference evidence="2" key="1">
    <citation type="journal article" date="2023" name="IMA Fungus">
        <title>Comparative genomic study of the Penicillium genus elucidates a diverse pangenome and 15 lateral gene transfer events.</title>
        <authorList>
            <person name="Petersen C."/>
            <person name="Sorensen T."/>
            <person name="Nielsen M.R."/>
            <person name="Sondergaard T.E."/>
            <person name="Sorensen J.L."/>
            <person name="Fitzpatrick D.A."/>
            <person name="Frisvad J.C."/>
            <person name="Nielsen K.L."/>
        </authorList>
    </citation>
    <scope>NUCLEOTIDE SEQUENCE</scope>
    <source>
        <strain evidence="2">IBT 12815</strain>
    </source>
</reference>
<dbReference type="Proteomes" id="UP001213799">
    <property type="component" value="Unassembled WGS sequence"/>
</dbReference>
<name>A0AAD6E163_9EURO</name>
<reference evidence="2" key="2">
    <citation type="submission" date="2023-01" db="EMBL/GenBank/DDBJ databases">
        <authorList>
            <person name="Petersen C."/>
        </authorList>
    </citation>
    <scope>NUCLEOTIDE SEQUENCE</scope>
    <source>
        <strain evidence="2">IBT 12815</strain>
    </source>
</reference>
<comment type="caution">
    <text evidence="2">The sequence shown here is derived from an EMBL/GenBank/DDBJ whole genome shotgun (WGS) entry which is preliminary data.</text>
</comment>
<accession>A0AAD6E163</accession>